<protein>
    <recommendedName>
        <fullName evidence="2">Type I-U CRISPR-associated protein Cas8c</fullName>
    </recommendedName>
</protein>
<organism evidence="1">
    <name type="scientific">metagenome</name>
    <dbReference type="NCBI Taxonomy" id="256318"/>
    <lineage>
        <taxon>unclassified sequences</taxon>
        <taxon>metagenomes</taxon>
    </lineage>
</organism>
<proteinExistence type="predicted"/>
<name>A0A380TEG3_9ZZZZ</name>
<accession>A0A380TEG3</accession>
<dbReference type="InterPro" id="IPR026391">
    <property type="entry name" value="Cas_GSU0052"/>
</dbReference>
<evidence type="ECO:0008006" key="2">
    <source>
        <dbReference type="Google" id="ProtNLM"/>
    </source>
</evidence>
<reference evidence="1" key="1">
    <citation type="submission" date="2018-07" db="EMBL/GenBank/DDBJ databases">
        <authorList>
            <person name="Quirk P.G."/>
            <person name="Krulwich T.A."/>
        </authorList>
    </citation>
    <scope>NUCLEOTIDE SEQUENCE</scope>
</reference>
<dbReference type="NCBIfam" id="TIGR04106">
    <property type="entry name" value="cas8c_GSU0052"/>
    <property type="match status" value="1"/>
</dbReference>
<gene>
    <name evidence="1" type="ORF">DF3PB_280015</name>
</gene>
<sequence>MAETAIPVDLLNPGQVFACLGFLEAAEILLGDAEGGFDWSDEANVKFRLRAAGDENPVAAVLAFLAAATVNSVAPLRSEHRTEKWTIPTALLREGEPFPFPDPSSPATLPARLSVGTCSLVLDHWGDATVRDNVKFWAGAAGYPGAALARDALALARAKSEGALNDPFAVSAPQSSSFRFEWRRDYIPIDAGFSPNEHGQITMMGYPLTEVLAAVGLGHARPQRLTKLEYRYGVASGGIADVWLDPMFLRAALGCSQLPFLQRTFRMQLGWPGQENQARCILNVIEEPNP</sequence>
<evidence type="ECO:0000313" key="1">
    <source>
        <dbReference type="EMBL" id="SUS06417.1"/>
    </source>
</evidence>
<dbReference type="AlphaFoldDB" id="A0A380TEG3"/>
<dbReference type="EMBL" id="UIDG01000201">
    <property type="protein sequence ID" value="SUS06417.1"/>
    <property type="molecule type" value="Genomic_DNA"/>
</dbReference>